<proteinExistence type="predicted"/>
<dbReference type="PANTHER" id="PTHR21310:SF15">
    <property type="entry name" value="AMINOGLYCOSIDE PHOSPHOTRANSFERASE DOMAIN-CONTAINING PROTEIN"/>
    <property type="match status" value="1"/>
</dbReference>
<evidence type="ECO:0000256" key="1">
    <source>
        <dbReference type="SAM" id="Coils"/>
    </source>
</evidence>
<dbReference type="PANTHER" id="PTHR21310">
    <property type="entry name" value="AMINOGLYCOSIDE PHOSPHOTRANSFERASE-RELATED-RELATED"/>
    <property type="match status" value="1"/>
</dbReference>
<reference evidence="3" key="2">
    <citation type="submission" date="2013-07" db="EMBL/GenBank/DDBJ databases">
        <authorList>
            <consortium name="The Broad Institute Genome Sequencing Platform"/>
            <person name="Cuomo C."/>
            <person name="Litvintseva A."/>
            <person name="Chen Y."/>
            <person name="Heitman J."/>
            <person name="Sun S."/>
            <person name="Springer D."/>
            <person name="Dromer F."/>
            <person name="Young S.K."/>
            <person name="Zeng Q."/>
            <person name="Gargeya S."/>
            <person name="Fitzgerald M."/>
            <person name="Abouelleil A."/>
            <person name="Alvarado L."/>
            <person name="Berlin A.M."/>
            <person name="Chapman S.B."/>
            <person name="Dewar J."/>
            <person name="Goldberg J."/>
            <person name="Griggs A."/>
            <person name="Gujja S."/>
            <person name="Hansen M."/>
            <person name="Howarth C."/>
            <person name="Imamovic A."/>
            <person name="Larimer J."/>
            <person name="McCowan C."/>
            <person name="Murphy C."/>
            <person name="Pearson M."/>
            <person name="Priest M."/>
            <person name="Roberts A."/>
            <person name="Saif S."/>
            <person name="Shea T."/>
            <person name="Sykes S."/>
            <person name="Wortman J."/>
            <person name="Nusbaum C."/>
            <person name="Birren B."/>
        </authorList>
    </citation>
    <scope>NUCLEOTIDE SEQUENCE</scope>
    <source>
        <strain evidence="3">CBS 10117</strain>
    </source>
</reference>
<organism evidence="2">
    <name type="scientific">Kwoniella dejecticola CBS 10117</name>
    <dbReference type="NCBI Taxonomy" id="1296121"/>
    <lineage>
        <taxon>Eukaryota</taxon>
        <taxon>Fungi</taxon>
        <taxon>Dikarya</taxon>
        <taxon>Basidiomycota</taxon>
        <taxon>Agaricomycotina</taxon>
        <taxon>Tremellomycetes</taxon>
        <taxon>Tremellales</taxon>
        <taxon>Cryptococcaceae</taxon>
        <taxon>Kwoniella</taxon>
    </lineage>
</organism>
<sequence>MPELVEHRCQFEQCEKSVLGYFAICEYCLEARCHRLNKLKYHKCKEVNKIRKDYDEFIRRKREMYDASQRKYFQSVLDQLRQYHHHFIQELEHIRAGHTCSLTIPENVDKFIDATVGAVSTFISSLPSMMRSNVIQSEVATLNVLKQEDIPVPQAYLPMHLKQQESSHGVPPFDYFYYDFMQGNPSKITRGYLGPIELPDDKLRDFILQYAKVQISLSNLKLPYKTIGCIYPSTGSENGTGTTTGPIVARGCFMQPTPPYLLGPFNTNKDRYLAHIDAALHYIKRKALQNLGIDEYLWHLELRELVSASKELAEDPGQLYIRHDDQKGDHLMVDDRGEVIGILDWEWAYVTTKAEAFSAPFIFNRTASYIFEGSNAMTKEEEILMDVYGQLGRTDLAECVRRGRLYNRLERIGQYDPAYSKSGFREVFADDIPPDFDPPKDDVDWRVYMMQRYKDDEGLKEVMKDFEVTLEKAEAEAEEWHAKRKRKEEGSTT</sequence>
<dbReference type="KEGG" id="kdj:28966882"/>
<dbReference type="EMBL" id="KI894029">
    <property type="protein sequence ID" value="OBR87159.1"/>
    <property type="molecule type" value="Genomic_DNA"/>
</dbReference>
<evidence type="ECO:0000313" key="2">
    <source>
        <dbReference type="EMBL" id="OBR87159.1"/>
    </source>
</evidence>
<dbReference type="RefSeq" id="XP_018265001.1">
    <property type="nucleotide sequence ID" value="XM_018406507.1"/>
</dbReference>
<evidence type="ECO:0008006" key="5">
    <source>
        <dbReference type="Google" id="ProtNLM"/>
    </source>
</evidence>
<dbReference type="OrthoDB" id="2561803at2759"/>
<dbReference type="AlphaFoldDB" id="A0A1A6AAT3"/>
<keyword evidence="1" id="KW-0175">Coiled coil</keyword>
<evidence type="ECO:0000313" key="4">
    <source>
        <dbReference type="Proteomes" id="UP000078595"/>
    </source>
</evidence>
<dbReference type="EMBL" id="CP144532">
    <property type="protein sequence ID" value="WWC60588.1"/>
    <property type="molecule type" value="Genomic_DNA"/>
</dbReference>
<dbReference type="SUPFAM" id="SSF56112">
    <property type="entry name" value="Protein kinase-like (PK-like)"/>
    <property type="match status" value="1"/>
</dbReference>
<dbReference type="InterPro" id="IPR011009">
    <property type="entry name" value="Kinase-like_dom_sf"/>
</dbReference>
<gene>
    <name evidence="2" type="ORF">I303_03183</name>
    <name evidence="3" type="ORF">I303_103162</name>
</gene>
<dbReference type="GeneID" id="28966882"/>
<feature type="coiled-coil region" evidence="1">
    <location>
        <begin position="456"/>
        <end position="490"/>
    </location>
</feature>
<dbReference type="VEuPathDB" id="FungiDB:I303_03183"/>
<evidence type="ECO:0000313" key="3">
    <source>
        <dbReference type="EMBL" id="WWC60588.1"/>
    </source>
</evidence>
<dbReference type="InterPro" id="IPR051678">
    <property type="entry name" value="AGP_Transferase"/>
</dbReference>
<dbReference type="STRING" id="1296121.A0A1A6AAT3"/>
<name>A0A1A6AAT3_9TREE</name>
<reference evidence="2" key="1">
    <citation type="submission" date="2013-07" db="EMBL/GenBank/DDBJ databases">
        <title>The Genome Sequence of Cryptococcus dejecticola CBS10117.</title>
        <authorList>
            <consortium name="The Broad Institute Genome Sequencing Platform"/>
            <person name="Cuomo C."/>
            <person name="Litvintseva A."/>
            <person name="Chen Y."/>
            <person name="Heitman J."/>
            <person name="Sun S."/>
            <person name="Springer D."/>
            <person name="Dromer F."/>
            <person name="Young S.K."/>
            <person name="Zeng Q."/>
            <person name="Gargeya S."/>
            <person name="Fitzgerald M."/>
            <person name="Abouelleil A."/>
            <person name="Alvarado L."/>
            <person name="Berlin A.M."/>
            <person name="Chapman S.B."/>
            <person name="Dewar J."/>
            <person name="Goldberg J."/>
            <person name="Griggs A."/>
            <person name="Gujja S."/>
            <person name="Hansen M."/>
            <person name="Howarth C."/>
            <person name="Imamovic A."/>
            <person name="Larimer J."/>
            <person name="McCowan C."/>
            <person name="Murphy C."/>
            <person name="Pearson M."/>
            <person name="Priest M."/>
            <person name="Roberts A."/>
            <person name="Saif S."/>
            <person name="Shea T."/>
            <person name="Sykes S."/>
            <person name="Wortman J."/>
            <person name="Nusbaum C."/>
            <person name="Birren B."/>
        </authorList>
    </citation>
    <scope>NUCLEOTIDE SEQUENCE [LARGE SCALE GENOMIC DNA]</scope>
    <source>
        <strain evidence="2">CBS 10117</strain>
    </source>
</reference>
<keyword evidence="4" id="KW-1185">Reference proteome</keyword>
<accession>A0A1A6AAT3</accession>
<reference evidence="3" key="3">
    <citation type="submission" date="2024-02" db="EMBL/GenBank/DDBJ databases">
        <title>Comparative genomics of Cryptococcus and Kwoniella reveals pathogenesis evolution and contrasting modes of karyotype evolution via chromosome fusion or intercentromeric recombination.</title>
        <authorList>
            <person name="Coelho M.A."/>
            <person name="David-Palma M."/>
            <person name="Shea T."/>
            <person name="Bowers K."/>
            <person name="McGinley-Smith S."/>
            <person name="Mohammad A.W."/>
            <person name="Gnirke A."/>
            <person name="Yurkov A.M."/>
            <person name="Nowrousian M."/>
            <person name="Sun S."/>
            <person name="Cuomo C.A."/>
            <person name="Heitman J."/>
        </authorList>
    </citation>
    <scope>NUCLEOTIDE SEQUENCE</scope>
    <source>
        <strain evidence="3">CBS 10117</strain>
    </source>
</reference>
<protein>
    <recommendedName>
        <fullName evidence="5">Aminoglycoside phosphotransferase domain-containing protein</fullName>
    </recommendedName>
</protein>
<dbReference type="Proteomes" id="UP000078595">
    <property type="component" value="Chromosome 3"/>
</dbReference>